<evidence type="ECO:0000259" key="6">
    <source>
        <dbReference type="PROSITE" id="PS50850"/>
    </source>
</evidence>
<evidence type="ECO:0000256" key="1">
    <source>
        <dbReference type="ARBA" id="ARBA00004651"/>
    </source>
</evidence>
<feature type="transmembrane region" description="Helical" evidence="5">
    <location>
        <begin position="178"/>
        <end position="199"/>
    </location>
</feature>
<dbReference type="Gene3D" id="1.20.1250.20">
    <property type="entry name" value="MFS general substrate transporter like domains"/>
    <property type="match status" value="1"/>
</dbReference>
<feature type="transmembrane region" description="Helical" evidence="5">
    <location>
        <begin position="469"/>
        <end position="487"/>
    </location>
</feature>
<dbReference type="Gene3D" id="1.20.1720.10">
    <property type="entry name" value="Multidrug resistance protein D"/>
    <property type="match status" value="1"/>
</dbReference>
<evidence type="ECO:0000313" key="8">
    <source>
        <dbReference type="Proteomes" id="UP001448614"/>
    </source>
</evidence>
<dbReference type="PANTHER" id="PTHR23501">
    <property type="entry name" value="MAJOR FACILITATOR SUPERFAMILY"/>
    <property type="match status" value="1"/>
</dbReference>
<dbReference type="Proteomes" id="UP001448614">
    <property type="component" value="Unassembled WGS sequence"/>
</dbReference>
<sequence length="529" mass="53913">MTGVRNSTSTSTKSLPISATRLRLLMAALLAVSFLGALDHTIVSTSLATVAGELGALQHMSWVVVGYTLASTVLLPVLGGLGDRVGPRLVFLAALAGFVAASFLCGFAHDMTQLVAARVFQGMSAAGLQLMSQTIVAEVTTPRQRPQYLSLIGAAFPVAILIGPLLGGLITDNWGWPWVFWINVPVGLAALVLAFIAVPHIEPAGKKRFDGVGALLLTAVLVAVVLAVAWFSSANSWAWIAVGAGAAALAGLIALERGQRNPIIPVRLFRNRTFSAGVGLSAVMGAGLISATAYLPTYFQMAYGVSATISGLVPIATVLGMLVGNLLTGWLASRTGRYRVFPLVGTIMGALGLGAMSLLPAGVPLWVPASIMAFVGLGTGAFMSLAVAIVQSAAPRSELGTATATAGLSGQIGSTIGSAVVGGVVGFGVASLLPAGLDAHTLTPALVHAAGPSVQAEIASIYHDVFSPVFLSLAGVYILGFIAALLLPDGRLSDEPAIPAEDSGLDGAADLEVPADLDRAADLALEAKE</sequence>
<dbReference type="Pfam" id="PF07690">
    <property type="entry name" value="MFS_1"/>
    <property type="match status" value="1"/>
</dbReference>
<dbReference type="CDD" id="cd17502">
    <property type="entry name" value="MFS_Azr1_MDR_like"/>
    <property type="match status" value="1"/>
</dbReference>
<feature type="transmembrane region" description="Helical" evidence="5">
    <location>
        <begin position="237"/>
        <end position="255"/>
    </location>
</feature>
<feature type="transmembrane region" description="Helical" evidence="5">
    <location>
        <begin position="89"/>
        <end position="109"/>
    </location>
</feature>
<keyword evidence="3 5" id="KW-1133">Transmembrane helix</keyword>
<dbReference type="InterPro" id="IPR020846">
    <property type="entry name" value="MFS_dom"/>
</dbReference>
<evidence type="ECO:0000256" key="3">
    <source>
        <dbReference type="ARBA" id="ARBA00022989"/>
    </source>
</evidence>
<feature type="transmembrane region" description="Helical" evidence="5">
    <location>
        <begin position="211"/>
        <end position="231"/>
    </location>
</feature>
<keyword evidence="8" id="KW-1185">Reference proteome</keyword>
<dbReference type="EMBL" id="JBBMFV010000004">
    <property type="protein sequence ID" value="MEO3940602.1"/>
    <property type="molecule type" value="Genomic_DNA"/>
</dbReference>
<dbReference type="PROSITE" id="PS50850">
    <property type="entry name" value="MFS"/>
    <property type="match status" value="1"/>
</dbReference>
<comment type="subcellular location">
    <subcellularLocation>
        <location evidence="1">Cell membrane</location>
        <topology evidence="1">Multi-pass membrane protein</topology>
    </subcellularLocation>
</comment>
<dbReference type="PANTHER" id="PTHR23501:SF197">
    <property type="entry name" value="COMD"/>
    <property type="match status" value="1"/>
</dbReference>
<protein>
    <submittedName>
        <fullName evidence="7">MDR family MFS transporter</fullName>
    </submittedName>
</protein>
<name>A0ABV0GQD0_PAENI</name>
<feature type="transmembrane region" description="Helical" evidence="5">
    <location>
        <begin position="365"/>
        <end position="390"/>
    </location>
</feature>
<reference evidence="7 8" key="1">
    <citation type="journal article" date="2024" name="Appl. Microbiol. Biotechnol.">
        <title>Biosynthetic gene clusters with biotechnological applications in novel Antarctic isolates from Actinomycetota.</title>
        <authorList>
            <person name="Bruna P."/>
            <person name="Nunez-Montero K."/>
            <person name="Contreras M.J."/>
            <person name="Leal K."/>
            <person name="Garcia M."/>
            <person name="Abanto M."/>
            <person name="Barrientos L."/>
        </authorList>
    </citation>
    <scope>NUCLEOTIDE SEQUENCE [LARGE SCALE GENOMIC DNA]</scope>
    <source>
        <strain evidence="7 8">Se16.17</strain>
    </source>
</reference>
<organism evidence="7 8">
    <name type="scientific">Paenarthrobacter nicotinovorans</name>
    <name type="common">Arthrobacter nicotinovorans</name>
    <dbReference type="NCBI Taxonomy" id="29320"/>
    <lineage>
        <taxon>Bacteria</taxon>
        <taxon>Bacillati</taxon>
        <taxon>Actinomycetota</taxon>
        <taxon>Actinomycetes</taxon>
        <taxon>Micrococcales</taxon>
        <taxon>Micrococcaceae</taxon>
        <taxon>Paenarthrobacter</taxon>
    </lineage>
</organism>
<evidence type="ECO:0000313" key="7">
    <source>
        <dbReference type="EMBL" id="MEO3940602.1"/>
    </source>
</evidence>
<dbReference type="SUPFAM" id="SSF103473">
    <property type="entry name" value="MFS general substrate transporter"/>
    <property type="match status" value="1"/>
</dbReference>
<feature type="domain" description="Major facilitator superfamily (MFS) profile" evidence="6">
    <location>
        <begin position="25"/>
        <end position="492"/>
    </location>
</feature>
<evidence type="ECO:0000256" key="4">
    <source>
        <dbReference type="ARBA" id="ARBA00023136"/>
    </source>
</evidence>
<dbReference type="RefSeq" id="WP_347782076.1">
    <property type="nucleotide sequence ID" value="NZ_JBBMFV010000004.1"/>
</dbReference>
<feature type="transmembrane region" description="Helical" evidence="5">
    <location>
        <begin position="301"/>
        <end position="328"/>
    </location>
</feature>
<feature type="transmembrane region" description="Helical" evidence="5">
    <location>
        <begin position="115"/>
        <end position="136"/>
    </location>
</feature>
<feature type="transmembrane region" description="Helical" evidence="5">
    <location>
        <begin position="340"/>
        <end position="359"/>
    </location>
</feature>
<comment type="caution">
    <text evidence="7">The sequence shown here is derived from an EMBL/GenBank/DDBJ whole genome shotgun (WGS) entry which is preliminary data.</text>
</comment>
<feature type="transmembrane region" description="Helical" evidence="5">
    <location>
        <begin position="64"/>
        <end position="82"/>
    </location>
</feature>
<evidence type="ECO:0000256" key="2">
    <source>
        <dbReference type="ARBA" id="ARBA00022692"/>
    </source>
</evidence>
<accession>A0ABV0GQD0</accession>
<dbReference type="PRINTS" id="PR01036">
    <property type="entry name" value="TCRTETB"/>
</dbReference>
<feature type="transmembrane region" description="Helical" evidence="5">
    <location>
        <begin position="148"/>
        <end position="166"/>
    </location>
</feature>
<dbReference type="InterPro" id="IPR011701">
    <property type="entry name" value="MFS"/>
</dbReference>
<feature type="transmembrane region" description="Helical" evidence="5">
    <location>
        <begin position="276"/>
        <end position="295"/>
    </location>
</feature>
<proteinExistence type="predicted"/>
<keyword evidence="2 5" id="KW-0812">Transmembrane</keyword>
<keyword evidence="4 5" id="KW-0472">Membrane</keyword>
<gene>
    <name evidence="7" type="ORF">V3C41_05915</name>
</gene>
<evidence type="ECO:0000256" key="5">
    <source>
        <dbReference type="SAM" id="Phobius"/>
    </source>
</evidence>
<feature type="transmembrane region" description="Helical" evidence="5">
    <location>
        <begin position="411"/>
        <end position="433"/>
    </location>
</feature>
<dbReference type="InterPro" id="IPR036259">
    <property type="entry name" value="MFS_trans_sf"/>
</dbReference>